<keyword evidence="1" id="KW-0805">Transcription regulation</keyword>
<dbReference type="SMART" id="SM00345">
    <property type="entry name" value="HTH_GNTR"/>
    <property type="match status" value="1"/>
</dbReference>
<dbReference type="Proteomes" id="UP001462502">
    <property type="component" value="Unassembled WGS sequence"/>
</dbReference>
<dbReference type="Pfam" id="PF07702">
    <property type="entry name" value="UTRA"/>
    <property type="match status" value="1"/>
</dbReference>
<dbReference type="Gene3D" id="1.10.10.10">
    <property type="entry name" value="Winged helix-like DNA-binding domain superfamily/Winged helix DNA-binding domain"/>
    <property type="match status" value="1"/>
</dbReference>
<accession>A0ABV0IR19</accession>
<dbReference type="Pfam" id="PF00392">
    <property type="entry name" value="GntR"/>
    <property type="match status" value="1"/>
</dbReference>
<dbReference type="RefSeq" id="WP_347949728.1">
    <property type="nucleotide sequence ID" value="NZ_JBDXMI010000001.1"/>
</dbReference>
<dbReference type="CDD" id="cd07377">
    <property type="entry name" value="WHTH_GntR"/>
    <property type="match status" value="1"/>
</dbReference>
<protein>
    <submittedName>
        <fullName evidence="5">Phosphonate metabolism transcriptional regulator PhnF</fullName>
    </submittedName>
</protein>
<evidence type="ECO:0000256" key="1">
    <source>
        <dbReference type="ARBA" id="ARBA00023015"/>
    </source>
</evidence>
<dbReference type="InterPro" id="IPR036390">
    <property type="entry name" value="WH_DNA-bd_sf"/>
</dbReference>
<dbReference type="InterPro" id="IPR000524">
    <property type="entry name" value="Tscrpt_reg_HTH_GntR"/>
</dbReference>
<dbReference type="EMBL" id="JBDXMI010000001">
    <property type="protein sequence ID" value="MEO9383690.1"/>
    <property type="molecule type" value="Genomic_DNA"/>
</dbReference>
<dbReference type="NCBIfam" id="TIGR02325">
    <property type="entry name" value="C_P_lyase_phnF"/>
    <property type="match status" value="1"/>
</dbReference>
<feature type="domain" description="HTH gntR-type" evidence="4">
    <location>
        <begin position="14"/>
        <end position="82"/>
    </location>
</feature>
<evidence type="ECO:0000259" key="4">
    <source>
        <dbReference type="PROSITE" id="PS50949"/>
    </source>
</evidence>
<evidence type="ECO:0000313" key="6">
    <source>
        <dbReference type="Proteomes" id="UP001462502"/>
    </source>
</evidence>
<gene>
    <name evidence="5" type="primary">phnF</name>
    <name evidence="5" type="ORF">ABI908_06095</name>
</gene>
<dbReference type="InterPro" id="IPR028978">
    <property type="entry name" value="Chorismate_lyase_/UTRA_dom_sf"/>
</dbReference>
<dbReference type="InterPro" id="IPR050679">
    <property type="entry name" value="Bact_HTH_transcr_reg"/>
</dbReference>
<dbReference type="Gene3D" id="3.40.1410.10">
    <property type="entry name" value="Chorismate lyase-like"/>
    <property type="match status" value="1"/>
</dbReference>
<dbReference type="InterPro" id="IPR036388">
    <property type="entry name" value="WH-like_DNA-bd_sf"/>
</dbReference>
<dbReference type="PANTHER" id="PTHR44846:SF1">
    <property type="entry name" value="MANNOSYL-D-GLYCERATE TRANSPORT_METABOLISM SYSTEM REPRESSOR MNGR-RELATED"/>
    <property type="match status" value="1"/>
</dbReference>
<keyword evidence="6" id="KW-1185">Reference proteome</keyword>
<evidence type="ECO:0000313" key="5">
    <source>
        <dbReference type="EMBL" id="MEO9383690.1"/>
    </source>
</evidence>
<name>A0ABV0IR19_9NEIS</name>
<dbReference type="SMART" id="SM00866">
    <property type="entry name" value="UTRA"/>
    <property type="match status" value="1"/>
</dbReference>
<comment type="caution">
    <text evidence="5">The sequence shown here is derived from an EMBL/GenBank/DDBJ whole genome shotgun (WGS) entry which is preliminary data.</text>
</comment>
<dbReference type="SUPFAM" id="SSF64288">
    <property type="entry name" value="Chorismate lyase-like"/>
    <property type="match status" value="1"/>
</dbReference>
<feature type="non-terminal residue" evidence="5">
    <location>
        <position position="1"/>
    </location>
</feature>
<dbReference type="SUPFAM" id="SSF46785">
    <property type="entry name" value="Winged helix' DNA-binding domain"/>
    <property type="match status" value="1"/>
</dbReference>
<keyword evidence="3" id="KW-0804">Transcription</keyword>
<reference evidence="5 6" key="1">
    <citation type="submission" date="2024-05" db="EMBL/GenBank/DDBJ databases">
        <authorList>
            <person name="De Oliveira J.P."/>
            <person name="Noriler S.A."/>
            <person name="De Oliveira A.G."/>
            <person name="Sipoli D.S."/>
        </authorList>
    </citation>
    <scope>NUCLEOTIDE SEQUENCE [LARGE SCALE GENOMIC DNA]</scope>
    <source>
        <strain evidence="5 6">LABIM192</strain>
    </source>
</reference>
<organism evidence="5 6">
    <name type="scientific">Chromobacterium phragmitis</name>
    <dbReference type="NCBI Taxonomy" id="2202141"/>
    <lineage>
        <taxon>Bacteria</taxon>
        <taxon>Pseudomonadati</taxon>
        <taxon>Pseudomonadota</taxon>
        <taxon>Betaproteobacteria</taxon>
        <taxon>Neisseriales</taxon>
        <taxon>Chromobacteriaceae</taxon>
        <taxon>Chromobacterium</taxon>
    </lineage>
</organism>
<proteinExistence type="predicted"/>
<dbReference type="PROSITE" id="PS50949">
    <property type="entry name" value="HTH_GNTR"/>
    <property type="match status" value="1"/>
</dbReference>
<sequence>AACAGTLITALPEQKDTLMALAAASAISVSFCSGKGQQLPTELQLADRFGVNRHTIRRAVATLVERGLLRVEQGRGTFVQDNAIDYAISKRTRFTQNMAKQNLSSDVDILNSDTVPANAELAELLQLAVGDTLFRIKTLSKVEGRVVDYATLFFPASRLPGLPEAYLRHRSVTRALAECGVADYTRRFTRVTARLPDAETVDYLGIPKNRPVLHVKSLNVDAAGAPVQYGVTCFNGDLVQLVMEQE</sequence>
<evidence type="ECO:0000256" key="2">
    <source>
        <dbReference type="ARBA" id="ARBA00023125"/>
    </source>
</evidence>
<evidence type="ECO:0000256" key="3">
    <source>
        <dbReference type="ARBA" id="ARBA00023163"/>
    </source>
</evidence>
<keyword evidence="2" id="KW-0238">DNA-binding</keyword>
<dbReference type="InterPro" id="IPR011663">
    <property type="entry name" value="UTRA"/>
</dbReference>
<dbReference type="PRINTS" id="PR00035">
    <property type="entry name" value="HTHGNTR"/>
</dbReference>
<dbReference type="InterPro" id="IPR012702">
    <property type="entry name" value="CP_lyase_PhnF"/>
</dbReference>
<dbReference type="PANTHER" id="PTHR44846">
    <property type="entry name" value="MANNOSYL-D-GLYCERATE TRANSPORT/METABOLISM SYSTEM REPRESSOR MNGR-RELATED"/>
    <property type="match status" value="1"/>
</dbReference>